<evidence type="ECO:0000313" key="2">
    <source>
        <dbReference type="Proteomes" id="UP000182229"/>
    </source>
</evidence>
<comment type="caution">
    <text evidence="1">The sequence shown here is derived from an EMBL/GenBank/DDBJ whole genome shotgun (WGS) entry which is preliminary data.</text>
</comment>
<sequence length="313" mass="33680">MVSVSRTISLAAFIAAAPVARGAELSLQGSYQADIWGTVALSTEGKERLVGQATQGNPCGFEPGVRVLEGTLQGRVFVGEFNVCLQGTGCPKTESLPVLGFHSPEEGSLTAFIRIQKGCSSPVLGEEGLVVLRSPEAVRLLGEANAAMRASLSSGRVTRRNPEAAKAALERGGQLLREKKWSSSVFEFERSIALGEQSWVAFFGLGTAQLMRNQVNEAIEMLSRAQKLNRREPSISYTLACAYSRLGKKEQALLLLEQAVKSGYALKAGTQDLGLEKLLLSDPSSIARYTENIQEAFRNAEAPPARRRQAQGP</sequence>
<keyword evidence="2" id="KW-1185">Reference proteome</keyword>
<dbReference type="InterPro" id="IPR019734">
    <property type="entry name" value="TPR_rpt"/>
</dbReference>
<dbReference type="AlphaFoldDB" id="A0A1L9B788"/>
<evidence type="ECO:0000313" key="1">
    <source>
        <dbReference type="EMBL" id="OJH38124.1"/>
    </source>
</evidence>
<dbReference type="SUPFAM" id="SSF48452">
    <property type="entry name" value="TPR-like"/>
    <property type="match status" value="1"/>
</dbReference>
<dbReference type="EMBL" id="MPIN01000006">
    <property type="protein sequence ID" value="OJH38124.1"/>
    <property type="molecule type" value="Genomic_DNA"/>
</dbReference>
<reference evidence="1 2" key="2">
    <citation type="submission" date="2016-12" db="EMBL/GenBank/DDBJ databases">
        <title>Draft Genome Sequence of Cystobacter ferrugineus Strain Cbfe23.</title>
        <authorList>
            <person name="Akbar S."/>
            <person name="Dowd S.E."/>
            <person name="Stevens D.C."/>
        </authorList>
    </citation>
    <scope>NUCLEOTIDE SEQUENCE [LARGE SCALE GENOMIC DNA]</scope>
    <source>
        <strain evidence="1 2">Cbfe23</strain>
    </source>
</reference>
<dbReference type="STRING" id="83449.BON30_23495"/>
<proteinExistence type="predicted"/>
<dbReference type="OrthoDB" id="5508668at2"/>
<name>A0A1L9B788_9BACT</name>
<dbReference type="Proteomes" id="UP000182229">
    <property type="component" value="Unassembled WGS sequence"/>
</dbReference>
<dbReference type="InterPro" id="IPR011990">
    <property type="entry name" value="TPR-like_helical_dom_sf"/>
</dbReference>
<protein>
    <submittedName>
        <fullName evidence="1">Uncharacterized protein</fullName>
    </submittedName>
</protein>
<organism evidence="1 2">
    <name type="scientific">Cystobacter ferrugineus</name>
    <dbReference type="NCBI Taxonomy" id="83449"/>
    <lineage>
        <taxon>Bacteria</taxon>
        <taxon>Pseudomonadati</taxon>
        <taxon>Myxococcota</taxon>
        <taxon>Myxococcia</taxon>
        <taxon>Myxococcales</taxon>
        <taxon>Cystobacterineae</taxon>
        <taxon>Archangiaceae</taxon>
        <taxon>Cystobacter</taxon>
    </lineage>
</organism>
<accession>A0A1L9B788</accession>
<gene>
    <name evidence="1" type="ORF">BON30_23495</name>
</gene>
<dbReference type="Gene3D" id="1.25.40.10">
    <property type="entry name" value="Tetratricopeptide repeat domain"/>
    <property type="match status" value="1"/>
</dbReference>
<dbReference type="SMART" id="SM00028">
    <property type="entry name" value="TPR"/>
    <property type="match status" value="3"/>
</dbReference>
<dbReference type="RefSeq" id="WP_071900632.1">
    <property type="nucleotide sequence ID" value="NZ_MPIN01000006.1"/>
</dbReference>
<reference evidence="2" key="1">
    <citation type="submission" date="2016-11" db="EMBL/GenBank/DDBJ databases">
        <authorList>
            <person name="Shukria A."/>
            <person name="Stevens D.C."/>
        </authorList>
    </citation>
    <scope>NUCLEOTIDE SEQUENCE [LARGE SCALE GENOMIC DNA]</scope>
    <source>
        <strain evidence="2">Cbfe23</strain>
    </source>
</reference>